<gene>
    <name evidence="7 8" type="primary">LOC115728780</name>
</gene>
<keyword evidence="4" id="KW-0539">Nucleus</keyword>
<sequence length="208" mass="24065">MAEFAILCLSSTNGEHKVSRWCCELYKFLIGSILTRLLVTIPYIDEMMDHEVDRRFGRGPRELCGAVDLISRFRLQPYHKFFCKKALPSSVSDTNYLKSIVGDREIRKGERLISDQLPLSPPHVKKGGSQIHAFDLKVLWEAFEIRQAPSLCLYPGVERADAAVAKYGYKGKRKHNGHKTNRKDNKRSKHHHHHHHHKRMRSKSKWAG</sequence>
<evidence type="ECO:0000256" key="3">
    <source>
        <dbReference type="ARBA" id="ARBA00023163"/>
    </source>
</evidence>
<evidence type="ECO:0000256" key="1">
    <source>
        <dbReference type="ARBA" id="ARBA00004123"/>
    </source>
</evidence>
<feature type="compositionally biased region" description="Basic residues" evidence="5">
    <location>
        <begin position="169"/>
        <end position="208"/>
    </location>
</feature>
<accession>A0ABM3HWX7</accession>
<dbReference type="PANTHER" id="PTHR22536:SF1">
    <property type="entry name" value="MEDIATOR OF RNA POLYMERASE II TRANSCRIPTION SUBUNIT 19"/>
    <property type="match status" value="1"/>
</dbReference>
<dbReference type="GeneID" id="115728780"/>
<reference evidence="7 8" key="1">
    <citation type="submission" date="2025-05" db="UniProtKB">
        <authorList>
            <consortium name="RefSeq"/>
        </authorList>
    </citation>
    <scope>IDENTIFICATION</scope>
    <source>
        <tissue evidence="7 8">Leaf</tissue>
    </source>
</reference>
<evidence type="ECO:0000256" key="2">
    <source>
        <dbReference type="ARBA" id="ARBA00023015"/>
    </source>
</evidence>
<feature type="region of interest" description="Disordered" evidence="5">
    <location>
        <begin position="168"/>
        <end position="208"/>
    </location>
</feature>
<protein>
    <submittedName>
        <fullName evidence="7 8">Mediator of RNA polymerase II transcription subunit 19a-like</fullName>
    </submittedName>
</protein>
<keyword evidence="2" id="KW-0805">Transcription regulation</keyword>
<name>A0ABM3HWX7_9MYRT</name>
<dbReference type="InterPro" id="IPR019403">
    <property type="entry name" value="Mediator_Med19_met"/>
</dbReference>
<comment type="subcellular location">
    <subcellularLocation>
        <location evidence="1">Nucleus</location>
    </subcellularLocation>
</comment>
<dbReference type="PANTHER" id="PTHR22536">
    <property type="entry name" value="LUNG CANCER METASTASIS-RELATED LCMR1 PROTEIN"/>
    <property type="match status" value="1"/>
</dbReference>
<dbReference type="Proteomes" id="UP000827889">
    <property type="component" value="Chromosome 9"/>
</dbReference>
<organism evidence="6 8">
    <name type="scientific">Rhodamnia argentea</name>
    <dbReference type="NCBI Taxonomy" id="178133"/>
    <lineage>
        <taxon>Eukaryota</taxon>
        <taxon>Viridiplantae</taxon>
        <taxon>Streptophyta</taxon>
        <taxon>Embryophyta</taxon>
        <taxon>Tracheophyta</taxon>
        <taxon>Spermatophyta</taxon>
        <taxon>Magnoliopsida</taxon>
        <taxon>eudicotyledons</taxon>
        <taxon>Gunneridae</taxon>
        <taxon>Pentapetalae</taxon>
        <taxon>rosids</taxon>
        <taxon>malvids</taxon>
        <taxon>Myrtales</taxon>
        <taxon>Myrtaceae</taxon>
        <taxon>Myrtoideae</taxon>
        <taxon>Myrteae</taxon>
        <taxon>Australasian group</taxon>
        <taxon>Rhodamnia</taxon>
    </lineage>
</organism>
<evidence type="ECO:0000313" key="8">
    <source>
        <dbReference type="RefSeq" id="XP_048141095.1"/>
    </source>
</evidence>
<evidence type="ECO:0000256" key="4">
    <source>
        <dbReference type="ARBA" id="ARBA00023242"/>
    </source>
</evidence>
<dbReference type="RefSeq" id="XP_048141094.1">
    <property type="nucleotide sequence ID" value="XM_048285137.1"/>
</dbReference>
<proteinExistence type="predicted"/>
<keyword evidence="6" id="KW-1185">Reference proteome</keyword>
<evidence type="ECO:0000313" key="7">
    <source>
        <dbReference type="RefSeq" id="XP_048141094.1"/>
    </source>
</evidence>
<evidence type="ECO:0000313" key="6">
    <source>
        <dbReference type="Proteomes" id="UP000827889"/>
    </source>
</evidence>
<evidence type="ECO:0000256" key="5">
    <source>
        <dbReference type="SAM" id="MobiDB-lite"/>
    </source>
</evidence>
<dbReference type="RefSeq" id="XP_048141095.1">
    <property type="nucleotide sequence ID" value="XM_048285138.1"/>
</dbReference>
<keyword evidence="3" id="KW-0804">Transcription</keyword>